<evidence type="ECO:0000256" key="2">
    <source>
        <dbReference type="ARBA" id="ARBA00004173"/>
    </source>
</evidence>
<evidence type="ECO:0000256" key="5">
    <source>
        <dbReference type="SAM" id="MobiDB-lite"/>
    </source>
</evidence>
<gene>
    <name evidence="8" type="ORF">EV356DRAFT_536395</name>
</gene>
<evidence type="ECO:0000259" key="6">
    <source>
        <dbReference type="Pfam" id="PF10644"/>
    </source>
</evidence>
<evidence type="ECO:0000256" key="4">
    <source>
        <dbReference type="ARBA" id="ARBA00023128"/>
    </source>
</evidence>
<dbReference type="AlphaFoldDB" id="A0A6A6GXZ6"/>
<protein>
    <submittedName>
        <fullName evidence="8">Tubulin nucleotide-binding domain-like protein</fullName>
    </submittedName>
</protein>
<name>A0A6A6GXZ6_VIRVR</name>
<feature type="domain" description="Misato Segment II tubulin-like" evidence="6">
    <location>
        <begin position="2"/>
        <end position="113"/>
    </location>
</feature>
<organism evidence="8 9">
    <name type="scientific">Viridothelium virens</name>
    <name type="common">Speckled blister lichen</name>
    <name type="synonym">Trypethelium virens</name>
    <dbReference type="NCBI Taxonomy" id="1048519"/>
    <lineage>
        <taxon>Eukaryota</taxon>
        <taxon>Fungi</taxon>
        <taxon>Dikarya</taxon>
        <taxon>Ascomycota</taxon>
        <taxon>Pezizomycotina</taxon>
        <taxon>Dothideomycetes</taxon>
        <taxon>Dothideomycetes incertae sedis</taxon>
        <taxon>Trypetheliales</taxon>
        <taxon>Trypetheliaceae</taxon>
        <taxon>Viridothelium</taxon>
    </lineage>
</organism>
<dbReference type="InterPro" id="IPR019605">
    <property type="entry name" value="Misato_II_tubulin-like"/>
</dbReference>
<dbReference type="PANTHER" id="PTHR13391:SF0">
    <property type="entry name" value="PROTEIN MISATO HOMOLOG 1"/>
    <property type="match status" value="1"/>
</dbReference>
<evidence type="ECO:0000256" key="1">
    <source>
        <dbReference type="ARBA" id="ARBA00003757"/>
    </source>
</evidence>
<feature type="region of interest" description="Disordered" evidence="5">
    <location>
        <begin position="342"/>
        <end position="373"/>
    </location>
</feature>
<reference evidence="8" key="1">
    <citation type="journal article" date="2020" name="Stud. Mycol.">
        <title>101 Dothideomycetes genomes: a test case for predicting lifestyles and emergence of pathogens.</title>
        <authorList>
            <person name="Haridas S."/>
            <person name="Albert R."/>
            <person name="Binder M."/>
            <person name="Bloem J."/>
            <person name="Labutti K."/>
            <person name="Salamov A."/>
            <person name="Andreopoulos B."/>
            <person name="Baker S."/>
            <person name="Barry K."/>
            <person name="Bills G."/>
            <person name="Bluhm B."/>
            <person name="Cannon C."/>
            <person name="Castanera R."/>
            <person name="Culley D."/>
            <person name="Daum C."/>
            <person name="Ezra D."/>
            <person name="Gonzalez J."/>
            <person name="Henrissat B."/>
            <person name="Kuo A."/>
            <person name="Liang C."/>
            <person name="Lipzen A."/>
            <person name="Lutzoni F."/>
            <person name="Magnuson J."/>
            <person name="Mondo S."/>
            <person name="Nolan M."/>
            <person name="Ohm R."/>
            <person name="Pangilinan J."/>
            <person name="Park H.-J."/>
            <person name="Ramirez L."/>
            <person name="Alfaro M."/>
            <person name="Sun H."/>
            <person name="Tritt A."/>
            <person name="Yoshinaga Y."/>
            <person name="Zwiers L.-H."/>
            <person name="Turgeon B."/>
            <person name="Goodwin S."/>
            <person name="Spatafora J."/>
            <person name="Crous P."/>
            <person name="Grigoriev I."/>
        </authorList>
    </citation>
    <scope>NUCLEOTIDE SEQUENCE</scope>
    <source>
        <strain evidence="8">Tuck. ex Michener</strain>
    </source>
</reference>
<dbReference type="GO" id="GO:0007005">
    <property type="term" value="P:mitochondrion organization"/>
    <property type="evidence" value="ECO:0007669"/>
    <property type="project" value="InterPro"/>
</dbReference>
<dbReference type="Pfam" id="PF14881">
    <property type="entry name" value="Tubulin_3"/>
    <property type="match status" value="1"/>
</dbReference>
<keyword evidence="9" id="KW-1185">Reference proteome</keyword>
<dbReference type="InterPro" id="IPR049942">
    <property type="entry name" value="DML1/Misato"/>
</dbReference>
<comment type="subcellular location">
    <subcellularLocation>
        <location evidence="2">Mitochondrion</location>
    </subcellularLocation>
</comment>
<sequence length="501" mass="55489">MHEILTIQLGQQSNYLATHFWNIQESYFTYGGQDESLVDHDIHFRPGIGADGADTYTPRALIYDLKDSFGSLRKTNALYEAEEDPASQSLWNGTTVPHKQPPIPPIPYQAQLDAGLPPPPLTPSSIRYWSDYNHLFYHPRSLIPIAASSASSLQARLSPFDTWDAGDELFGDLDRDHDILDRDLRPFAEECDALQGVQVVAGVDDGWGGFAARYLERVRDEFGKASVWVWGVVDGMETRREKQLQRLVNSAKSMREITAQASVYVPVTNSPSVLPGYVTIEPSSQWHTSALQATAFESMTLPARLRATLETRATLADMEVAFNNHGNRKVAGLGMSVADSDNLGEHKETGEEEGVDISLLPSSPQGPQRLGSRTHLFGSAETLRGPWKSEEDVVMANPESRDRFQSGPTVHKYQTSQLFPQLSSFPHIFSNATSTSSTASLAVRTSLSTNSAISDRIRAMSGTVRRLITFDEREALCNGLEELCDEYIEGWESGSDEEDED</sequence>
<accession>A0A6A6GXZ6</accession>
<proteinExistence type="inferred from homology"/>
<keyword evidence="4" id="KW-0496">Mitochondrion</keyword>
<evidence type="ECO:0000259" key="7">
    <source>
        <dbReference type="Pfam" id="PF14881"/>
    </source>
</evidence>
<dbReference type="Gene3D" id="3.40.50.1440">
    <property type="entry name" value="Tubulin/FtsZ, GTPase domain"/>
    <property type="match status" value="1"/>
</dbReference>
<dbReference type="GO" id="GO:0005739">
    <property type="term" value="C:mitochondrion"/>
    <property type="evidence" value="ECO:0007669"/>
    <property type="project" value="UniProtKB-SubCell"/>
</dbReference>
<dbReference type="Pfam" id="PF10644">
    <property type="entry name" value="Misat_Tub_SegII"/>
    <property type="match status" value="1"/>
</dbReference>
<dbReference type="CDD" id="cd06060">
    <property type="entry name" value="misato"/>
    <property type="match status" value="1"/>
</dbReference>
<evidence type="ECO:0000256" key="3">
    <source>
        <dbReference type="ARBA" id="ARBA00008507"/>
    </source>
</evidence>
<comment type="function">
    <text evidence="1">Involved in the partitioning of the mitochondrial organelle and mitochondrial DNA (mtDNA) inheritance.</text>
</comment>
<dbReference type="Proteomes" id="UP000800092">
    <property type="component" value="Unassembled WGS sequence"/>
</dbReference>
<dbReference type="PANTHER" id="PTHR13391">
    <property type="entry name" value="MITOCHONDRIAL DISTRIBUTION REGULATOR MISATO"/>
    <property type="match status" value="1"/>
</dbReference>
<dbReference type="InterPro" id="IPR036525">
    <property type="entry name" value="Tubulin/FtsZ_GTPase_sf"/>
</dbReference>
<dbReference type="InterPro" id="IPR029209">
    <property type="entry name" value="DML1/Misato_tubulin"/>
</dbReference>
<dbReference type="SUPFAM" id="SSF52490">
    <property type="entry name" value="Tubulin nucleotide-binding domain-like"/>
    <property type="match status" value="1"/>
</dbReference>
<evidence type="ECO:0000313" key="9">
    <source>
        <dbReference type="Proteomes" id="UP000800092"/>
    </source>
</evidence>
<comment type="similarity">
    <text evidence="3">Belongs to the misato family.</text>
</comment>
<dbReference type="OrthoDB" id="271881at2759"/>
<evidence type="ECO:0000313" key="8">
    <source>
        <dbReference type="EMBL" id="KAF2230468.1"/>
    </source>
</evidence>
<dbReference type="EMBL" id="ML991841">
    <property type="protein sequence ID" value="KAF2230468.1"/>
    <property type="molecule type" value="Genomic_DNA"/>
</dbReference>
<feature type="domain" description="DML1/Misato tubulin" evidence="7">
    <location>
        <begin position="118"/>
        <end position="305"/>
    </location>
</feature>